<accession>A0A8H6SSV3</accession>
<feature type="transmembrane region" description="Helical" evidence="1">
    <location>
        <begin position="133"/>
        <end position="151"/>
    </location>
</feature>
<evidence type="ECO:0000259" key="2">
    <source>
        <dbReference type="Pfam" id="PF20152"/>
    </source>
</evidence>
<dbReference type="InterPro" id="IPR045339">
    <property type="entry name" value="DUF6534"/>
</dbReference>
<proteinExistence type="predicted"/>
<dbReference type="AlphaFoldDB" id="A0A8H6SSV3"/>
<dbReference type="PANTHER" id="PTHR40465">
    <property type="entry name" value="CHROMOSOME 1, WHOLE GENOME SHOTGUN SEQUENCE"/>
    <property type="match status" value="1"/>
</dbReference>
<evidence type="ECO:0000313" key="4">
    <source>
        <dbReference type="Proteomes" id="UP000613580"/>
    </source>
</evidence>
<comment type="caution">
    <text evidence="3">The sequence shown here is derived from an EMBL/GenBank/DDBJ whole genome shotgun (WGS) entry which is preliminary data.</text>
</comment>
<dbReference type="PANTHER" id="PTHR40465:SF1">
    <property type="entry name" value="DUF6534 DOMAIN-CONTAINING PROTEIN"/>
    <property type="match status" value="1"/>
</dbReference>
<protein>
    <recommendedName>
        <fullName evidence="2">DUF6534 domain-containing protein</fullName>
    </recommendedName>
</protein>
<feature type="transmembrane region" description="Helical" evidence="1">
    <location>
        <begin position="197"/>
        <end position="218"/>
    </location>
</feature>
<evidence type="ECO:0000256" key="1">
    <source>
        <dbReference type="SAM" id="Phobius"/>
    </source>
</evidence>
<organism evidence="3 4">
    <name type="scientific">Mycena chlorophos</name>
    <name type="common">Agaric fungus</name>
    <name type="synonym">Agaricus chlorophos</name>
    <dbReference type="NCBI Taxonomy" id="658473"/>
    <lineage>
        <taxon>Eukaryota</taxon>
        <taxon>Fungi</taxon>
        <taxon>Dikarya</taxon>
        <taxon>Basidiomycota</taxon>
        <taxon>Agaricomycotina</taxon>
        <taxon>Agaricomycetes</taxon>
        <taxon>Agaricomycetidae</taxon>
        <taxon>Agaricales</taxon>
        <taxon>Marasmiineae</taxon>
        <taxon>Mycenaceae</taxon>
        <taxon>Mycena</taxon>
    </lineage>
</organism>
<feature type="domain" description="DUF6534" evidence="2">
    <location>
        <begin position="136"/>
        <end position="223"/>
    </location>
</feature>
<keyword evidence="1" id="KW-0812">Transmembrane</keyword>
<keyword evidence="4" id="KW-1185">Reference proteome</keyword>
<name>A0A8H6SSV3_MYCCL</name>
<keyword evidence="1" id="KW-1133">Transmembrane helix</keyword>
<reference evidence="3" key="1">
    <citation type="submission" date="2020-05" db="EMBL/GenBank/DDBJ databases">
        <title>Mycena genomes resolve the evolution of fungal bioluminescence.</title>
        <authorList>
            <person name="Tsai I.J."/>
        </authorList>
    </citation>
    <scope>NUCLEOTIDE SEQUENCE</scope>
    <source>
        <strain evidence="3">110903Hualien_Pintung</strain>
    </source>
</reference>
<feature type="transmembrane region" description="Helical" evidence="1">
    <location>
        <begin position="93"/>
        <end position="113"/>
    </location>
</feature>
<evidence type="ECO:0000313" key="3">
    <source>
        <dbReference type="EMBL" id="KAF7304470.1"/>
    </source>
</evidence>
<feature type="transmembrane region" description="Helical" evidence="1">
    <location>
        <begin position="49"/>
        <end position="72"/>
    </location>
</feature>
<dbReference type="OrthoDB" id="3053610at2759"/>
<dbReference type="EMBL" id="JACAZE010000011">
    <property type="protein sequence ID" value="KAF7304470.1"/>
    <property type="molecule type" value="Genomic_DNA"/>
</dbReference>
<sequence length="292" mass="32123">MASSPLDDTYGIWLVALLFQSILYGMALLQVFLYFRWYGKDSWWHKGTVILITLLETIQSSLFFSGVYEVLITNFGNFRRPEPVRPEDKFIPLLILIISLGALGAGSAQVGIISKLGVYSQLAKTSAATNTQAALAFAADVMITGALWWRLKSSKTGFQSTNRLINFLIITAINRGLLTMLMALLNLVLFLVKPGTFDFMSVLLVSGKLYMNSMLAMLNTRAHARSLGGIGTVVEVDHGSSGGMHMGMGTMNGATSAPRFPTVTVSQQRVVHRDEMEVDPESSFDERKLRAI</sequence>
<keyword evidence="1" id="KW-0472">Membrane</keyword>
<feature type="transmembrane region" description="Helical" evidence="1">
    <location>
        <begin position="12"/>
        <end position="37"/>
    </location>
</feature>
<dbReference type="Pfam" id="PF20152">
    <property type="entry name" value="DUF6534"/>
    <property type="match status" value="1"/>
</dbReference>
<dbReference type="Proteomes" id="UP000613580">
    <property type="component" value="Unassembled WGS sequence"/>
</dbReference>
<feature type="transmembrane region" description="Helical" evidence="1">
    <location>
        <begin position="163"/>
        <end position="191"/>
    </location>
</feature>
<gene>
    <name evidence="3" type="ORF">HMN09_00849300</name>
</gene>